<dbReference type="PANTHER" id="PTHR12110:SF41">
    <property type="entry name" value="INOSOSE DEHYDRATASE"/>
    <property type="match status" value="1"/>
</dbReference>
<evidence type="ECO:0000256" key="1">
    <source>
        <dbReference type="SAM" id="MobiDB-lite"/>
    </source>
</evidence>
<gene>
    <name evidence="3" type="primary">sepJ</name>
</gene>
<protein>
    <submittedName>
        <fullName evidence="3">SepJ</fullName>
    </submittedName>
</protein>
<feature type="domain" description="Xylose isomerase-like TIM barrel" evidence="2">
    <location>
        <begin position="37"/>
        <end position="284"/>
    </location>
</feature>
<dbReference type="EMBL" id="MF372757">
    <property type="protein sequence ID" value="AVM80393.1"/>
    <property type="molecule type" value="Genomic_DNA"/>
</dbReference>
<accession>A0A2P1G6E7</accession>
<reference evidence="3" key="2">
    <citation type="journal article" date="2018" name="Proc. Natl. Acad. Sci. U.S.A.">
        <title>d-Sedoheptulose-7-phosphate is a common precursor for the heptoses of septacidin and hygromycin B.</title>
        <authorList>
            <person name="Tang W."/>
            <person name="Guo Z."/>
            <person name="Cao Z."/>
            <person name="Wang M."/>
            <person name="Li P."/>
            <person name="Meng X."/>
            <person name="Zhao X."/>
            <person name="Xie Z."/>
            <person name="Wang W."/>
            <person name="Zhou A."/>
            <person name="Lou C."/>
            <person name="Chen Y."/>
        </authorList>
    </citation>
    <scope>NUCLEOTIDE SEQUENCE</scope>
    <source>
        <strain evidence="3">CGMCC 4.1598</strain>
    </source>
</reference>
<proteinExistence type="predicted"/>
<sequence length="304" mass="32795">MTRSRGSERRGSPMQEMSIAVSGTEFTDADGVDGLIEMARSAQCDAVEFWYPKNAMKDGVDEALRKLDRAGLRTACVSTPSHLYGPGGTEGVRLLHEAITLAARVGSNRVNTYFGHAPVVDDEHAIAAYADALAPVLDHAATENVVVVLENEFDAFGWDPAGSDITRRPAALAALFARVDSPWFGLNFDAANFHCAAVSPVRDALPLLLPWLRYAHVKDVRRASAEAPPDGWMRYTDHGRPYDTVPLGAGELDWPAMIGSLAKAGSVGYLTLEPHCAPSILLSETARAAGHLRDVLEVHAPSRR</sequence>
<dbReference type="InterPro" id="IPR013022">
    <property type="entry name" value="Xyl_isomerase-like_TIM-brl"/>
</dbReference>
<feature type="compositionally biased region" description="Basic and acidic residues" evidence="1">
    <location>
        <begin position="1"/>
        <end position="11"/>
    </location>
</feature>
<dbReference type="SUPFAM" id="SSF51658">
    <property type="entry name" value="Xylose isomerase-like"/>
    <property type="match status" value="1"/>
</dbReference>
<dbReference type="Gene3D" id="3.20.20.150">
    <property type="entry name" value="Divalent-metal-dependent TIM barrel enzymes"/>
    <property type="match status" value="1"/>
</dbReference>
<dbReference type="Pfam" id="PF01261">
    <property type="entry name" value="AP_endonuc_2"/>
    <property type="match status" value="1"/>
</dbReference>
<evidence type="ECO:0000259" key="2">
    <source>
        <dbReference type="Pfam" id="PF01261"/>
    </source>
</evidence>
<dbReference type="InterPro" id="IPR050312">
    <property type="entry name" value="IolE/XylAMocC-like"/>
</dbReference>
<name>A0A2P1G6E7_STRFI</name>
<evidence type="ECO:0000313" key="3">
    <source>
        <dbReference type="EMBL" id="AVM80393.1"/>
    </source>
</evidence>
<reference evidence="3" key="1">
    <citation type="submission" date="2017-06" db="EMBL/GenBank/DDBJ databases">
        <authorList>
            <person name="Kim H.J."/>
            <person name="Triplett B.A."/>
        </authorList>
    </citation>
    <scope>NUCLEOTIDE SEQUENCE</scope>
    <source>
        <strain evidence="3">CGMCC 4.1598</strain>
    </source>
</reference>
<dbReference type="BioCyc" id="MetaCyc:MONOMER-22063"/>
<feature type="region of interest" description="Disordered" evidence="1">
    <location>
        <begin position="1"/>
        <end position="23"/>
    </location>
</feature>
<dbReference type="InterPro" id="IPR036237">
    <property type="entry name" value="Xyl_isomerase-like_sf"/>
</dbReference>
<organism evidence="3">
    <name type="scientific">Streptomyces fimbriatus</name>
    <dbReference type="NCBI Taxonomy" id="68197"/>
    <lineage>
        <taxon>Bacteria</taxon>
        <taxon>Bacillati</taxon>
        <taxon>Actinomycetota</taxon>
        <taxon>Actinomycetes</taxon>
        <taxon>Kitasatosporales</taxon>
        <taxon>Streptomycetaceae</taxon>
        <taxon>Streptomyces</taxon>
    </lineage>
</organism>
<dbReference type="PANTHER" id="PTHR12110">
    <property type="entry name" value="HYDROXYPYRUVATE ISOMERASE"/>
    <property type="match status" value="1"/>
</dbReference>
<dbReference type="AlphaFoldDB" id="A0A2P1G6E7"/>